<evidence type="ECO:0000313" key="4">
    <source>
        <dbReference type="EMBL" id="MCS5708999.1"/>
    </source>
</evidence>
<dbReference type="OrthoDB" id="8612583at2"/>
<feature type="domain" description="RapA2 cadherin-like" evidence="2">
    <location>
        <begin position="824"/>
        <end position="882"/>
    </location>
</feature>
<feature type="domain" description="RapA2 cadherin-like" evidence="2">
    <location>
        <begin position="1268"/>
        <end position="1327"/>
    </location>
</feature>
<dbReference type="Gene3D" id="2.160.20.10">
    <property type="entry name" value="Single-stranded right-handed beta-helix, Pectin lyase-like"/>
    <property type="match status" value="1"/>
</dbReference>
<dbReference type="Gene3D" id="2.60.40.10">
    <property type="entry name" value="Immunoglobulins"/>
    <property type="match status" value="2"/>
</dbReference>
<protein>
    <recommendedName>
        <fullName evidence="1">Probable pectate lyase C</fullName>
    </recommendedName>
</protein>
<feature type="domain" description="RapA2 cadherin-like" evidence="2">
    <location>
        <begin position="935"/>
        <end position="994"/>
    </location>
</feature>
<dbReference type="InterPro" id="IPR013783">
    <property type="entry name" value="Ig-like_fold"/>
</dbReference>
<dbReference type="PANTHER" id="PTHR11319:SF35">
    <property type="entry name" value="OUTER MEMBRANE PROTEIN PMPC-RELATED"/>
    <property type="match status" value="1"/>
</dbReference>
<evidence type="ECO:0000256" key="1">
    <source>
        <dbReference type="ARBA" id="ARBA00016512"/>
    </source>
</evidence>
<dbReference type="RefSeq" id="WP_057624034.1">
    <property type="nucleotide sequence ID" value="NZ_LKHV02000001.1"/>
</dbReference>
<organism evidence="3">
    <name type="scientific">Candidatus Berkiella cookevillensis</name>
    <dbReference type="NCBI Taxonomy" id="437022"/>
    <lineage>
        <taxon>Bacteria</taxon>
        <taxon>Pseudomonadati</taxon>
        <taxon>Pseudomonadota</taxon>
        <taxon>Gammaproteobacteria</taxon>
        <taxon>Candidatus Berkiellales</taxon>
        <taxon>Candidatus Berkiellaceae</taxon>
        <taxon>Candidatus Berkiella</taxon>
    </lineage>
</organism>
<dbReference type="SUPFAM" id="SSF51126">
    <property type="entry name" value="Pectin lyase-like"/>
    <property type="match status" value="2"/>
</dbReference>
<sequence>MTEKKSSEVVEPKVKKDSELAVKLDANTPLIDKVLVEDVLLSSESAILPFEGIFTPFHDAFLEYVEMDDDAFEILTAFTQAPAAGGEQGFLDMNLEELLNVVLEDGGTDPLSIVQAQREGGVESISRDTAFNRDDVINKFRGIDSVERDLFTHFQPPTVIQEVSLPPILPGNGLPSAPNLLAGPSIGFHQFESALRTQSSVTLTGNIFAEGASAGPDGLGSLDLSSTRPGSLKSFILGGIEITTPEGNTMILYTSAIPSLGINVGDYVYTLNNPILHLPNDTTDIGQDFNGDLVYINTSLGQIYIDKFIYTIVDGNGDSATAFLSAQVVDDEPTATDNTNAVNETSLFVNGVEAVSGNLLTDNDGFGVDSFGADGGKIVLINGVEDGGVGDLDGLVNGSITTQTDYDTGNGIVRGELTVTLATGAYTFSLVDAKSVPDSQLITKHVSTYTIMDNDGDTSTKTLEISIDLNQRPDAVDDAISINEDSPIIVDVLSNDIDPDSPSDTIQITNLNTTDTIGNVSFDTNGKINYDPNNKFEYLAEGEEATDTFTYTVRDAEGLEDTATVTVTIKGVNDLPTLTGDSGAVTEDAVLAVAGAINFADIDTTDVNTLSVTSADGNSTIQTIEDNADGSIRGNSVSVTVAGLYGSLVLFGDGTWEYTLNNAHAAVQGLGSGGSLTENFAVNYADAVGSAAGSIIVTINGTNDLPTLTGAVGAVTEDAVLTATGAISFADVDVTDVNTLSVTSADGNSTIQTIQDNADGSIRGNSVSVTVAGLYGSLVLFGDGTWEYTLNNNHAAVQGLGDGETLVESFAVSYGDAVDNASGTIDITINGTNDAPVVNDVSASGNEDAASIEIVLSGSDVDGTIASFNVSSLPSNGILYTDSSLSTAVVAGVDYIATANALSLYFVPDANFNGDVSFEYGAKDDLGLESLVDETATITVISVNDAPVVNDVSASGNEDADSITVILTGSDVDGTIASFNVSSLPSNGTLYADAALTIAVVIGADYIATANSLTLYFVPAPDFNGDVSFEYGAKDDLGLESLVDETATITVISVNDAPVVNDVSASGDEDADSIPVILTGSDVDGTIASFNVSSLPSNGTLYADAALTTAVVIGVDYTAASNALSLYFVPDADFNGDVSFDYGAKDNLGLESLVDETATITVISVNDAPVVNDVSASGNEDADSIPVILTGSDVDGTIASFNVSSLPSNGTLYTDSSLTTAVVVGDDYIAVGNALSLYFVPDADFNGDVSFEYGAKDDLGLESLVDETATITVISVNDAPVVNDVSASGDEDADSIPVILTGSDVDGTIASFNVSSLPSNGTLYTDSSLTTAVVIGADYTATANSLTLYFVPDADFNGDVSFDYGAKDNLGMESLVDETATITVIAVDDTPSGLAPNIFTDENNLSGYDFNGKTYEEAYAQAALGDGLSLREAVILANNFDLFNDGIDDVIQLANGNYLLTIGNLYGSYTAENNAHTGDLDILQNLTIIGAQNTTINGGGIDRVFDVHNSATLELQDLSITGGSSLQSAVSAGGAIYLHSNSELIFSNVNIHNNTGGYSGGGAVYAEVNTNISIENSNISNNSAPGDGAGINSQGGNVSVENSIITGNTVTNSGASGAGIHINGGTLIIEDTTISNNKASGGGSYGGGVNAKNTAVSIDNSVISGNVAGSSGGGINLNGGTLDGSNIDFSGNTALNGGAIGSNNATIVLDDSVLSGNTASQNGGAIYNVGGNLSIEDTTVSGNKTNSGSGGGIYVSNTVTTIETSTISGNTAHQYGGGIYAINGGHLGIDNSTISGNSAVTLSGGGIYTTVTTDIDNSTITNNSTNISYNNSGGIQSDGTTSLYSTIVAQNVGNKDISGNYVSDGYNLIGNRSGANFTPQATDITGVSNSVIDAKLGALQDNGGDTYTHALLAGSLAINAGALNDATADQRGGAVVGIQDIGSYEYQAFVPPIILDLDGDGVELLSFENSPVSMFINGVNYKIGWASSDDGILVYDADQDGKISDISEINLSLYHPDAKTDLDGLRLGFDSNQDGIFDVSDEKFNSFSIWRDANGNGVIDFNEMLSLSESGIVHINLNSDNQSSVIEGNLITGYTSYQTTDGNTHLAADVQLQLSSAYKMEPINMSEILSQENPLDLKNVSAIYETSVELTALFSIDNTSQYSDIAYKNISLAVSDIENMAHQLETADHSNPLD</sequence>
<dbReference type="NCBIfam" id="NF041518">
    <property type="entry name" value="choice_anch_Q"/>
    <property type="match status" value="1"/>
</dbReference>
<dbReference type="NCBIfam" id="TIGR01965">
    <property type="entry name" value="VCBS_repeat"/>
    <property type="match status" value="3"/>
</dbReference>
<dbReference type="InterPro" id="IPR059226">
    <property type="entry name" value="Choice_anch_Q_dom"/>
</dbReference>
<evidence type="ECO:0000313" key="5">
    <source>
        <dbReference type="Proteomes" id="UP000051494"/>
    </source>
</evidence>
<dbReference type="InterPro" id="IPR011050">
    <property type="entry name" value="Pectin_lyase_fold/virulence"/>
</dbReference>
<dbReference type="SMART" id="SM00710">
    <property type="entry name" value="PbH1"/>
    <property type="match status" value="10"/>
</dbReference>
<dbReference type="InterPro" id="IPR010221">
    <property type="entry name" value="VCBS_dom"/>
</dbReference>
<feature type="domain" description="RapA2 cadherin-like" evidence="2">
    <location>
        <begin position="1046"/>
        <end position="1105"/>
    </location>
</feature>
<comment type="caution">
    <text evidence="3">The sequence shown here is derived from an EMBL/GenBank/DDBJ whole genome shotgun (WGS) entry which is preliminary data.</text>
</comment>
<dbReference type="EMBL" id="LKHV02000001">
    <property type="protein sequence ID" value="MCS5708999.1"/>
    <property type="molecule type" value="Genomic_DNA"/>
</dbReference>
<dbReference type="PATRIC" id="fig|1590042.3.peg.934"/>
<dbReference type="InterPro" id="IPR012334">
    <property type="entry name" value="Pectin_lyas_fold"/>
</dbReference>
<gene>
    <name evidence="4" type="ORF">CC99x_008800</name>
    <name evidence="3" type="ORF">CC99x_00914</name>
</gene>
<dbReference type="EMBL" id="LKHV01000003">
    <property type="protein sequence ID" value="KRG19385.1"/>
    <property type="molecule type" value="Genomic_DNA"/>
</dbReference>
<name>A0A0Q9YI97_9GAMM</name>
<keyword evidence="5" id="KW-1185">Reference proteome</keyword>
<dbReference type="STRING" id="437022.CC99x_00914"/>
<evidence type="ECO:0000259" key="2">
    <source>
        <dbReference type="Pfam" id="PF17803"/>
    </source>
</evidence>
<proteinExistence type="predicted"/>
<dbReference type="Pfam" id="PF17963">
    <property type="entry name" value="Big_9"/>
    <property type="match status" value="1"/>
</dbReference>
<accession>A0A0Q9YI97</accession>
<dbReference type="InterPro" id="IPR040853">
    <property type="entry name" value="RapA2_cadherin-like"/>
</dbReference>
<dbReference type="Pfam" id="PF17803">
    <property type="entry name" value="Cadherin_4"/>
    <property type="match status" value="5"/>
</dbReference>
<reference evidence="4" key="3">
    <citation type="submission" date="2021-06" db="EMBL/GenBank/DDBJ databases">
        <title>Genomic Description and Analysis of Intracellular Bacteria, Candidatus Berkiella cookevillensis and Candidatus Berkiella aquae.</title>
        <authorList>
            <person name="Kidane D.T."/>
            <person name="Mehari Y.T."/>
            <person name="Rice F.C."/>
            <person name="Arivett B.A."/>
            <person name="Farone A.L."/>
            <person name="Berk S.G."/>
            <person name="Farone M.B."/>
        </authorList>
    </citation>
    <scope>NUCLEOTIDE SEQUENCE</scope>
    <source>
        <strain evidence="4">CC99</strain>
    </source>
</reference>
<dbReference type="PROSITE" id="PS00018">
    <property type="entry name" value="EF_HAND_1"/>
    <property type="match status" value="1"/>
</dbReference>
<dbReference type="InterPro" id="IPR018247">
    <property type="entry name" value="EF_Hand_1_Ca_BS"/>
</dbReference>
<dbReference type="PANTHER" id="PTHR11319">
    <property type="entry name" value="G PROTEIN-COUPLED RECEPTOR-RELATED"/>
    <property type="match status" value="1"/>
</dbReference>
<reference evidence="4" key="2">
    <citation type="journal article" date="2016" name="Genome Announc.">
        <title>Draft Genome Sequences of Two Novel Amoeba-Resistant Intranuclear Bacteria, 'Candidatus Berkiella cookevillensis' and 'Candidatus Berkiella aquae'.</title>
        <authorList>
            <person name="Mehari Y.T."/>
            <person name="Arivett B.A."/>
            <person name="Farone A.L."/>
            <person name="Gunderson J.H."/>
            <person name="Farone M.B."/>
        </authorList>
    </citation>
    <scope>NUCLEOTIDE SEQUENCE</scope>
    <source>
        <strain evidence="4">CC99</strain>
    </source>
</reference>
<evidence type="ECO:0000313" key="3">
    <source>
        <dbReference type="EMBL" id="KRG19385.1"/>
    </source>
</evidence>
<dbReference type="NCBIfam" id="NF012211">
    <property type="entry name" value="tand_rpt_95"/>
    <property type="match status" value="5"/>
</dbReference>
<dbReference type="Proteomes" id="UP000051494">
    <property type="component" value="Unassembled WGS sequence"/>
</dbReference>
<feature type="domain" description="RapA2 cadherin-like" evidence="2">
    <location>
        <begin position="1157"/>
        <end position="1216"/>
    </location>
</feature>
<reference evidence="3" key="1">
    <citation type="submission" date="2015-09" db="EMBL/GenBank/DDBJ databases">
        <title>Draft Genome Sequences of Two Novel Amoeba-resistant Intranuclear Bacteria, Candidatus Berkiella cookevillensis and Candidatus Berkiella aquae.</title>
        <authorList>
            <person name="Mehari Y.T."/>
            <person name="Arivett B.A."/>
            <person name="Farone A.L."/>
            <person name="Gunderson J.H."/>
            <person name="Farone M.B."/>
        </authorList>
    </citation>
    <scope>NUCLEOTIDE SEQUENCE [LARGE SCALE GENOMIC DNA]</scope>
    <source>
        <strain evidence="3">CC99</strain>
    </source>
</reference>
<dbReference type="InterPro" id="IPR006626">
    <property type="entry name" value="PbH1"/>
</dbReference>